<organism evidence="1 2">
    <name type="scientific">Pisolithus microcarpus 441</name>
    <dbReference type="NCBI Taxonomy" id="765257"/>
    <lineage>
        <taxon>Eukaryota</taxon>
        <taxon>Fungi</taxon>
        <taxon>Dikarya</taxon>
        <taxon>Basidiomycota</taxon>
        <taxon>Agaricomycotina</taxon>
        <taxon>Agaricomycetes</taxon>
        <taxon>Agaricomycetidae</taxon>
        <taxon>Boletales</taxon>
        <taxon>Sclerodermatineae</taxon>
        <taxon>Pisolithaceae</taxon>
        <taxon>Pisolithus</taxon>
    </lineage>
</organism>
<reference evidence="2" key="2">
    <citation type="submission" date="2015-01" db="EMBL/GenBank/DDBJ databases">
        <title>Evolutionary Origins and Diversification of the Mycorrhizal Mutualists.</title>
        <authorList>
            <consortium name="DOE Joint Genome Institute"/>
            <consortium name="Mycorrhizal Genomics Consortium"/>
            <person name="Kohler A."/>
            <person name="Kuo A."/>
            <person name="Nagy L.G."/>
            <person name="Floudas D."/>
            <person name="Copeland A."/>
            <person name="Barry K.W."/>
            <person name="Cichocki N."/>
            <person name="Veneault-Fourrey C."/>
            <person name="LaButti K."/>
            <person name="Lindquist E.A."/>
            <person name="Lipzen A."/>
            <person name="Lundell T."/>
            <person name="Morin E."/>
            <person name="Murat C."/>
            <person name="Riley R."/>
            <person name="Ohm R."/>
            <person name="Sun H."/>
            <person name="Tunlid A."/>
            <person name="Henrissat B."/>
            <person name="Grigoriev I.V."/>
            <person name="Hibbett D.S."/>
            <person name="Martin F."/>
        </authorList>
    </citation>
    <scope>NUCLEOTIDE SEQUENCE [LARGE SCALE GENOMIC DNA]</scope>
    <source>
        <strain evidence="2">441</strain>
    </source>
</reference>
<evidence type="ECO:0000313" key="1">
    <source>
        <dbReference type="EMBL" id="KIK18918.1"/>
    </source>
</evidence>
<keyword evidence="2" id="KW-1185">Reference proteome</keyword>
<name>A0A0C9ZG42_9AGAM</name>
<sequence>MIRFSPYRHNVEDHDIPDQAGDIDGRILLLYMHLLNSSVSCVCLSPLLNDKSYSGGKVMRWIFATDPPQQISPVRMYICRKISGPSSP</sequence>
<evidence type="ECO:0000313" key="2">
    <source>
        <dbReference type="Proteomes" id="UP000054018"/>
    </source>
</evidence>
<reference evidence="1 2" key="1">
    <citation type="submission" date="2014-04" db="EMBL/GenBank/DDBJ databases">
        <authorList>
            <consortium name="DOE Joint Genome Institute"/>
            <person name="Kuo A."/>
            <person name="Kohler A."/>
            <person name="Costa M.D."/>
            <person name="Nagy L.G."/>
            <person name="Floudas D."/>
            <person name="Copeland A."/>
            <person name="Barry K.W."/>
            <person name="Cichocki N."/>
            <person name="Veneault-Fourrey C."/>
            <person name="LaButti K."/>
            <person name="Lindquist E.A."/>
            <person name="Lipzen A."/>
            <person name="Lundell T."/>
            <person name="Morin E."/>
            <person name="Murat C."/>
            <person name="Sun H."/>
            <person name="Tunlid A."/>
            <person name="Henrissat B."/>
            <person name="Grigoriev I.V."/>
            <person name="Hibbett D.S."/>
            <person name="Martin F."/>
            <person name="Nordberg H.P."/>
            <person name="Cantor M.N."/>
            <person name="Hua S.X."/>
        </authorList>
    </citation>
    <scope>NUCLEOTIDE SEQUENCE [LARGE SCALE GENOMIC DNA]</scope>
    <source>
        <strain evidence="1 2">441</strain>
    </source>
</reference>
<dbReference type="HOGENOM" id="CLU_2469937_0_0_1"/>
<gene>
    <name evidence="1" type="ORF">PISMIDRAFT_683775</name>
</gene>
<dbReference type="AlphaFoldDB" id="A0A0C9ZG42"/>
<accession>A0A0C9ZG42</accession>
<dbReference type="Proteomes" id="UP000054018">
    <property type="component" value="Unassembled WGS sequence"/>
</dbReference>
<protein>
    <submittedName>
        <fullName evidence="1">Uncharacterized protein</fullName>
    </submittedName>
</protein>
<dbReference type="EMBL" id="KN833795">
    <property type="protein sequence ID" value="KIK18918.1"/>
    <property type="molecule type" value="Genomic_DNA"/>
</dbReference>
<proteinExistence type="predicted"/>